<evidence type="ECO:0000256" key="1">
    <source>
        <dbReference type="ARBA" id="ARBA00005422"/>
    </source>
</evidence>
<dbReference type="GO" id="GO:0003743">
    <property type="term" value="F:translation initiation factor activity"/>
    <property type="evidence" value="ECO:0007669"/>
    <property type="project" value="InterPro"/>
</dbReference>
<comment type="similarity">
    <text evidence="1">Belongs to the SUI1 family.</text>
</comment>
<reference evidence="4 5" key="1">
    <citation type="submission" date="2024-03" db="EMBL/GenBank/DDBJ databases">
        <title>The Acrasis kona genome and developmental transcriptomes reveal deep origins of eukaryotic multicellular pathways.</title>
        <authorList>
            <person name="Sheikh S."/>
            <person name="Fu C.-J."/>
            <person name="Brown M.W."/>
            <person name="Baldauf S.L."/>
        </authorList>
    </citation>
    <scope>NUCLEOTIDE SEQUENCE [LARGE SCALE GENOMIC DNA]</scope>
    <source>
        <strain evidence="4 5">ATCC MYA-3509</strain>
    </source>
</reference>
<keyword evidence="5" id="KW-1185">Reference proteome</keyword>
<dbReference type="AlphaFoldDB" id="A0AAW2ZIL3"/>
<comment type="caution">
    <text evidence="4">The sequence shown here is derived from an EMBL/GenBank/DDBJ whole genome shotgun (WGS) entry which is preliminary data.</text>
</comment>
<dbReference type="InterPro" id="IPR001950">
    <property type="entry name" value="SUI1"/>
</dbReference>
<dbReference type="Proteomes" id="UP001431209">
    <property type="component" value="Unassembled WGS sequence"/>
</dbReference>
<feature type="domain" description="SUI1" evidence="3">
    <location>
        <begin position="32"/>
        <end position="104"/>
    </location>
</feature>
<dbReference type="InterPro" id="IPR036877">
    <property type="entry name" value="SUI1_dom_sf"/>
</dbReference>
<protein>
    <recommendedName>
        <fullName evidence="3">SUI1 domain-containing protein</fullName>
    </recommendedName>
</protein>
<name>A0AAW2ZIL3_9EUKA</name>
<dbReference type="EMBL" id="JAOPGA020001532">
    <property type="protein sequence ID" value="KAL0489219.1"/>
    <property type="molecule type" value="Genomic_DNA"/>
</dbReference>
<dbReference type="CDD" id="cd11566">
    <property type="entry name" value="eIF1_SUI1"/>
    <property type="match status" value="1"/>
</dbReference>
<gene>
    <name evidence="4" type="ORF">AKO1_013744</name>
</gene>
<accession>A0AAW2ZIL3</accession>
<keyword evidence="2" id="KW-0648">Protein biosynthesis</keyword>
<dbReference type="Pfam" id="PF01253">
    <property type="entry name" value="SUI1"/>
    <property type="match status" value="1"/>
</dbReference>
<dbReference type="PANTHER" id="PTHR10388">
    <property type="entry name" value="EUKARYOTIC TRANSLATION INITIATION FACTOR SUI1"/>
    <property type="match status" value="1"/>
</dbReference>
<dbReference type="SUPFAM" id="SSF55159">
    <property type="entry name" value="eIF1-like"/>
    <property type="match status" value="1"/>
</dbReference>
<evidence type="ECO:0000259" key="3">
    <source>
        <dbReference type="PROSITE" id="PS50296"/>
    </source>
</evidence>
<dbReference type="Gene3D" id="3.30.780.10">
    <property type="entry name" value="SUI1-like domain"/>
    <property type="match status" value="1"/>
</dbReference>
<organism evidence="4 5">
    <name type="scientific">Acrasis kona</name>
    <dbReference type="NCBI Taxonomy" id="1008807"/>
    <lineage>
        <taxon>Eukaryota</taxon>
        <taxon>Discoba</taxon>
        <taxon>Heterolobosea</taxon>
        <taxon>Tetramitia</taxon>
        <taxon>Eutetramitia</taxon>
        <taxon>Acrasidae</taxon>
        <taxon>Acrasis</taxon>
    </lineage>
</organism>
<evidence type="ECO:0000256" key="2">
    <source>
        <dbReference type="ARBA" id="ARBA00022917"/>
    </source>
</evidence>
<evidence type="ECO:0000313" key="4">
    <source>
        <dbReference type="EMBL" id="KAL0489219.1"/>
    </source>
</evidence>
<dbReference type="InterPro" id="IPR005874">
    <property type="entry name" value="SUI1_euk"/>
</dbReference>
<proteinExistence type="inferred from homology"/>
<dbReference type="PROSITE" id="PS50296">
    <property type="entry name" value="SUI1"/>
    <property type="match status" value="1"/>
</dbReference>
<sequence>MRDQNENRSTNCNLNPFKDVENEQETIQTNLIHLRVLQRTGRKRITIVEGLSDKLDLKKILKSWKKEFHVNGSVIDDDPKYEGAILKISGDCRQVISDFLINEGLAEASQIKVHGA</sequence>
<evidence type="ECO:0000313" key="5">
    <source>
        <dbReference type="Proteomes" id="UP001431209"/>
    </source>
</evidence>